<proteinExistence type="predicted"/>
<organism evidence="1 2">
    <name type="scientific">Leucogyrophana mollusca</name>
    <dbReference type="NCBI Taxonomy" id="85980"/>
    <lineage>
        <taxon>Eukaryota</taxon>
        <taxon>Fungi</taxon>
        <taxon>Dikarya</taxon>
        <taxon>Basidiomycota</taxon>
        <taxon>Agaricomycotina</taxon>
        <taxon>Agaricomycetes</taxon>
        <taxon>Agaricomycetidae</taxon>
        <taxon>Boletales</taxon>
        <taxon>Boletales incertae sedis</taxon>
        <taxon>Leucogyrophana</taxon>
    </lineage>
</organism>
<protein>
    <submittedName>
        <fullName evidence="1">Uncharacterized protein</fullName>
    </submittedName>
</protein>
<dbReference type="EMBL" id="MU266382">
    <property type="protein sequence ID" value="KAH7926469.1"/>
    <property type="molecule type" value="Genomic_DNA"/>
</dbReference>
<name>A0ACB8BLJ4_9AGAM</name>
<evidence type="ECO:0000313" key="1">
    <source>
        <dbReference type="EMBL" id="KAH7926469.1"/>
    </source>
</evidence>
<accession>A0ACB8BLJ4</accession>
<comment type="caution">
    <text evidence="1">The sequence shown here is derived from an EMBL/GenBank/DDBJ whole genome shotgun (WGS) entry which is preliminary data.</text>
</comment>
<dbReference type="Proteomes" id="UP000790709">
    <property type="component" value="Unassembled WGS sequence"/>
</dbReference>
<keyword evidence="2" id="KW-1185">Reference proteome</keyword>
<evidence type="ECO:0000313" key="2">
    <source>
        <dbReference type="Proteomes" id="UP000790709"/>
    </source>
</evidence>
<sequence>MAQFVDPQQLMRNPIGPGTTAHYQRMTNPPRHPSAMHADMPPFFHLPDGKRLARLPRAVLFTPSQESIPAITFSTNGFPGARVKDVLKATIIVDAPNDRVFEHHGWRSTNIALEWPGYDPRAANDPGHLRLFTIVDGAPITRNRLAGEVCSLLWNYNSKVGGKAPVTRGFERWALHPDAVHVSDVWLLSLHYYRNVWIPEFYVKD</sequence>
<reference evidence="1" key="1">
    <citation type="journal article" date="2021" name="New Phytol.">
        <title>Evolutionary innovations through gain and loss of genes in the ectomycorrhizal Boletales.</title>
        <authorList>
            <person name="Wu G."/>
            <person name="Miyauchi S."/>
            <person name="Morin E."/>
            <person name="Kuo A."/>
            <person name="Drula E."/>
            <person name="Varga T."/>
            <person name="Kohler A."/>
            <person name="Feng B."/>
            <person name="Cao Y."/>
            <person name="Lipzen A."/>
            <person name="Daum C."/>
            <person name="Hundley H."/>
            <person name="Pangilinan J."/>
            <person name="Johnson J."/>
            <person name="Barry K."/>
            <person name="LaButti K."/>
            <person name="Ng V."/>
            <person name="Ahrendt S."/>
            <person name="Min B."/>
            <person name="Choi I.G."/>
            <person name="Park H."/>
            <person name="Plett J.M."/>
            <person name="Magnuson J."/>
            <person name="Spatafora J.W."/>
            <person name="Nagy L.G."/>
            <person name="Henrissat B."/>
            <person name="Grigoriev I.V."/>
            <person name="Yang Z.L."/>
            <person name="Xu J."/>
            <person name="Martin F.M."/>
        </authorList>
    </citation>
    <scope>NUCLEOTIDE SEQUENCE</scope>
    <source>
        <strain evidence="1">KUC20120723A-06</strain>
    </source>
</reference>
<gene>
    <name evidence="1" type="ORF">BV22DRAFT_1156287</name>
</gene>